<feature type="transmembrane region" description="Helical" evidence="12">
    <location>
        <begin position="419"/>
        <end position="441"/>
    </location>
</feature>
<dbReference type="Pfam" id="PF00010">
    <property type="entry name" value="HLH"/>
    <property type="match status" value="1"/>
</dbReference>
<evidence type="ECO:0000256" key="8">
    <source>
        <dbReference type="ARBA" id="ARBA00023136"/>
    </source>
</evidence>
<keyword evidence="6" id="KW-0805">Transcription regulation</keyword>
<dbReference type="PANTHER" id="PTHR46062">
    <property type="entry name" value="STEROL REGULATORY ELEMENT-BINDING PROTEIN"/>
    <property type="match status" value="1"/>
</dbReference>
<evidence type="ECO:0000256" key="7">
    <source>
        <dbReference type="ARBA" id="ARBA00023125"/>
    </source>
</evidence>
<evidence type="ECO:0000259" key="13">
    <source>
        <dbReference type="PROSITE" id="PS50888"/>
    </source>
</evidence>
<keyword evidence="5 12" id="KW-1133">Transmembrane helix</keyword>
<keyword evidence="9" id="KW-0804">Transcription</keyword>
<dbReference type="SUPFAM" id="SSF47459">
    <property type="entry name" value="HLH, helix-loop-helix DNA-binding domain"/>
    <property type="match status" value="1"/>
</dbReference>
<keyword evidence="7" id="KW-0238">DNA-binding</keyword>
<organism evidence="14 15">
    <name type="scientific">Cloeon dipterum</name>
    <dbReference type="NCBI Taxonomy" id="197152"/>
    <lineage>
        <taxon>Eukaryota</taxon>
        <taxon>Metazoa</taxon>
        <taxon>Ecdysozoa</taxon>
        <taxon>Arthropoda</taxon>
        <taxon>Hexapoda</taxon>
        <taxon>Insecta</taxon>
        <taxon>Pterygota</taxon>
        <taxon>Palaeoptera</taxon>
        <taxon>Ephemeroptera</taxon>
        <taxon>Pisciforma</taxon>
        <taxon>Baetidae</taxon>
        <taxon>Cloeon</taxon>
    </lineage>
</organism>
<evidence type="ECO:0000256" key="3">
    <source>
        <dbReference type="ARBA" id="ARBA00022692"/>
    </source>
</evidence>
<feature type="compositionally biased region" description="Low complexity" evidence="11">
    <location>
        <begin position="383"/>
        <end position="392"/>
    </location>
</feature>
<keyword evidence="4" id="KW-0256">Endoplasmic reticulum</keyword>
<feature type="compositionally biased region" description="Polar residues" evidence="11">
    <location>
        <begin position="393"/>
        <end position="407"/>
    </location>
</feature>
<evidence type="ECO:0000256" key="5">
    <source>
        <dbReference type="ARBA" id="ARBA00022989"/>
    </source>
</evidence>
<feature type="transmembrane region" description="Helical" evidence="12">
    <location>
        <begin position="466"/>
        <end position="489"/>
    </location>
</feature>
<feature type="domain" description="BHLH" evidence="13">
    <location>
        <begin position="274"/>
        <end position="324"/>
    </location>
</feature>
<feature type="region of interest" description="Disordered" evidence="11">
    <location>
        <begin position="355"/>
        <end position="408"/>
    </location>
</feature>
<reference evidence="14 15" key="1">
    <citation type="submission" date="2020-04" db="EMBL/GenBank/DDBJ databases">
        <authorList>
            <person name="Alioto T."/>
            <person name="Alioto T."/>
            <person name="Gomez Garrido J."/>
        </authorList>
    </citation>
    <scope>NUCLEOTIDE SEQUENCE [LARGE SCALE GENOMIC DNA]</scope>
</reference>
<feature type="region of interest" description="Disordered" evidence="11">
    <location>
        <begin position="1"/>
        <end position="30"/>
    </location>
</feature>
<keyword evidence="10" id="KW-0539">Nucleus</keyword>
<evidence type="ECO:0000256" key="11">
    <source>
        <dbReference type="SAM" id="MobiDB-lite"/>
    </source>
</evidence>
<dbReference type="OrthoDB" id="2133190at2759"/>
<evidence type="ECO:0000256" key="9">
    <source>
        <dbReference type="ARBA" id="ARBA00023163"/>
    </source>
</evidence>
<dbReference type="GO" id="GO:0000978">
    <property type="term" value="F:RNA polymerase II cis-regulatory region sequence-specific DNA binding"/>
    <property type="evidence" value="ECO:0007669"/>
    <property type="project" value="TreeGrafter"/>
</dbReference>
<dbReference type="AlphaFoldDB" id="A0A8S1D9B1"/>
<name>A0A8S1D9B1_9INSE</name>
<comment type="caution">
    <text evidence="14">The sequence shown here is derived from an EMBL/GenBank/DDBJ whole genome shotgun (WGS) entry which is preliminary data.</text>
</comment>
<proteinExistence type="predicted"/>
<dbReference type="FunFam" id="4.10.280.10:FF:000098">
    <property type="entry name" value="Sterol regulatory element-binding protein"/>
    <property type="match status" value="1"/>
</dbReference>
<dbReference type="CDD" id="cd11394">
    <property type="entry name" value="bHLHzip_SREBP"/>
    <property type="match status" value="1"/>
</dbReference>
<feature type="compositionally biased region" description="Pro residues" evidence="11">
    <location>
        <begin position="361"/>
        <end position="376"/>
    </location>
</feature>
<accession>A0A8S1D9B1</accession>
<gene>
    <name evidence="14" type="ORF">CLODIP_2_CD09594</name>
</gene>
<dbReference type="EMBL" id="CADEPI010000146">
    <property type="protein sequence ID" value="CAB3377524.1"/>
    <property type="molecule type" value="Genomic_DNA"/>
</dbReference>
<keyword evidence="8 12" id="KW-0472">Membrane</keyword>
<evidence type="ECO:0000256" key="4">
    <source>
        <dbReference type="ARBA" id="ARBA00022824"/>
    </source>
</evidence>
<dbReference type="GO" id="GO:0005634">
    <property type="term" value="C:nucleus"/>
    <property type="evidence" value="ECO:0007669"/>
    <property type="project" value="UniProtKB-SubCell"/>
</dbReference>
<dbReference type="InterPro" id="IPR036638">
    <property type="entry name" value="HLH_DNA-bd_sf"/>
</dbReference>
<comment type="subcellular location">
    <subcellularLocation>
        <location evidence="2">Endoplasmic reticulum membrane</location>
        <topology evidence="2">Multi-pass membrane protein</topology>
    </subcellularLocation>
    <subcellularLocation>
        <location evidence="1">Nucleus</location>
    </subcellularLocation>
</comment>
<evidence type="ECO:0000313" key="14">
    <source>
        <dbReference type="EMBL" id="CAB3377524.1"/>
    </source>
</evidence>
<evidence type="ECO:0000256" key="10">
    <source>
        <dbReference type="ARBA" id="ARBA00023242"/>
    </source>
</evidence>
<dbReference type="GO" id="GO:0005789">
    <property type="term" value="C:endoplasmic reticulum membrane"/>
    <property type="evidence" value="ECO:0007669"/>
    <property type="project" value="UniProtKB-SubCell"/>
</dbReference>
<protein>
    <recommendedName>
        <fullName evidence="13">BHLH domain-containing protein</fullName>
    </recommendedName>
</protein>
<evidence type="ECO:0000256" key="12">
    <source>
        <dbReference type="SAM" id="Phobius"/>
    </source>
</evidence>
<dbReference type="PROSITE" id="PS50888">
    <property type="entry name" value="BHLH"/>
    <property type="match status" value="1"/>
</dbReference>
<keyword evidence="15" id="KW-1185">Reference proteome</keyword>
<evidence type="ECO:0000256" key="2">
    <source>
        <dbReference type="ARBA" id="ARBA00004477"/>
    </source>
</evidence>
<sequence>MASLEGQGRTWSRNFPEEAMATDPGGLDADGFAAGDSAPFTLDELTGLDDIISGCEDDLFSSDLLMADDTDFGLLNNINADAIMTPVKDESSLKDFDIKQEVVTPPMFTNSNSNSPLQRAQQQQRLMPRPAVVQQQVSTQNTATVLLQPMGMTQQIYQTSPQQLLQTGGNKQQVLLQMPQDKMQQVLVQAQFIKSEPHNSPPHQIKAAQVMYTTTGSPVTVANSRAGQQAQPLRTIVSNPGTFVTAGILLDGDQKMPINRINVTPKEVPKVKEVKRSAHNAIERRYRTSINDKIIELKNMVVGVEAKLNKSAILRKAIEYIRYLQNSNAKLKQENMALRLNAGQPINTTGIKDLLSVSPEMSPPQSAPSLSPPSLSPPRSDDSGSPPGSPDSFTTHLQDGDDSNSSLGLRHGMLDQSKLALCMFMMSVMAFNPMGALFSAIEDAGDYSTSQKGRTMLGFESDNASLWRWITSSVLIFIFNSVVLGICLVKMLMYGDPIIPCKSKASFEFWRHRNQAEFNLKKGDLSAANQEYRRCLQAIGRPLPASKLETLSAFSWQFVRQSLHRVWIGRWLARKAGPEAAVCAKELAVVYHRLHQIALVQGSPEGRASATILALSAVNMAEAAGDLMPVEQLALIYVGAALRVKESLPTALQLCNRFYLGLSRQVCMKQCSQVPARLQWLFTAHGYRFFISRSWSYATMTATLFSGLEDNADPLAYAIRMYRKQLLEKAMNTLLAPGTHRVANEEEIRRTQTSDTLTYVHLLVESGNEDEISQWWGSILGVATYWLLGEESRAEHLYSRIEAIPDHLKNNSNPLPKAVLAAFRARRALLSRKSNPKAILRMCGVAGRLIDHSITFSSCKQPSTMTLLAQLLVCDWLLETRTCVWEAESEEKSCDGSSTPVPQSELSGFQQDLASLRRLSQLLPSALPRVFLHEAAARLMAGAAPGRTQQLLDRSLRQRNSRSSIICGKDKSNQAVGGEREHANALYLACRHLPTPLLSTPGERAGMLAEAAKTLEKIGDRKKLLECYQLMKSLGSTSNTN</sequence>
<keyword evidence="3 12" id="KW-0812">Transmembrane</keyword>
<dbReference type="PANTHER" id="PTHR46062:SF1">
    <property type="entry name" value="LP12374P"/>
    <property type="match status" value="1"/>
</dbReference>
<evidence type="ECO:0000256" key="1">
    <source>
        <dbReference type="ARBA" id="ARBA00004123"/>
    </source>
</evidence>
<dbReference type="Gene3D" id="4.10.280.10">
    <property type="entry name" value="Helix-loop-helix DNA-binding domain"/>
    <property type="match status" value="1"/>
</dbReference>
<dbReference type="SMART" id="SM00353">
    <property type="entry name" value="HLH"/>
    <property type="match status" value="1"/>
</dbReference>
<evidence type="ECO:0000313" key="15">
    <source>
        <dbReference type="Proteomes" id="UP000494165"/>
    </source>
</evidence>
<dbReference type="GO" id="GO:0046983">
    <property type="term" value="F:protein dimerization activity"/>
    <property type="evidence" value="ECO:0007669"/>
    <property type="project" value="InterPro"/>
</dbReference>
<dbReference type="Proteomes" id="UP000494165">
    <property type="component" value="Unassembled WGS sequence"/>
</dbReference>
<dbReference type="GO" id="GO:0000981">
    <property type="term" value="F:DNA-binding transcription factor activity, RNA polymerase II-specific"/>
    <property type="evidence" value="ECO:0007669"/>
    <property type="project" value="TreeGrafter"/>
</dbReference>
<evidence type="ECO:0000256" key="6">
    <source>
        <dbReference type="ARBA" id="ARBA00023015"/>
    </source>
</evidence>
<dbReference type="InterPro" id="IPR011598">
    <property type="entry name" value="bHLH_dom"/>
</dbReference>